<dbReference type="PANTHER" id="PTHR46890">
    <property type="entry name" value="NON-LTR RETROLELEMENT REVERSE TRANSCRIPTASE-LIKE PROTEIN-RELATED"/>
    <property type="match status" value="1"/>
</dbReference>
<feature type="domain" description="Reverse transcriptase" evidence="1">
    <location>
        <begin position="98"/>
        <end position="179"/>
    </location>
</feature>
<sequence length="199" mass="23252">MRDLPSKNFPRLDSSDILFLGKAVSKEEIKTALFCTFPLKAPKIDVFRAFLFQTQWNLVRDVVCEWIQNVFNGQAINPYLDNTLIVHIPKSISPVSFAHFRLINLCTVLYKLVIKLIANHFRVVFPKIIAPEQVGFIAGRNITDNFFFAQEVIHSMRCKQKRRKWMAMKIDLEKAYDRVFPCKSYRVRSDRHPAYGIKL</sequence>
<evidence type="ECO:0000313" key="3">
    <source>
        <dbReference type="RefSeq" id="XP_016732202.1"/>
    </source>
</evidence>
<dbReference type="GeneID" id="107942987"/>
<dbReference type="PANTHER" id="PTHR46890:SF48">
    <property type="entry name" value="RNA-DIRECTED DNA POLYMERASE"/>
    <property type="match status" value="1"/>
</dbReference>
<dbReference type="InterPro" id="IPR000477">
    <property type="entry name" value="RT_dom"/>
</dbReference>
<dbReference type="InterPro" id="IPR052343">
    <property type="entry name" value="Retrotransposon-Effector_Assoc"/>
</dbReference>
<organism evidence="2 3">
    <name type="scientific">Gossypium hirsutum</name>
    <name type="common">Upland cotton</name>
    <name type="synonym">Gossypium mexicanum</name>
    <dbReference type="NCBI Taxonomy" id="3635"/>
    <lineage>
        <taxon>Eukaryota</taxon>
        <taxon>Viridiplantae</taxon>
        <taxon>Streptophyta</taxon>
        <taxon>Embryophyta</taxon>
        <taxon>Tracheophyta</taxon>
        <taxon>Spermatophyta</taxon>
        <taxon>Magnoliopsida</taxon>
        <taxon>eudicotyledons</taxon>
        <taxon>Gunneridae</taxon>
        <taxon>Pentapetalae</taxon>
        <taxon>rosids</taxon>
        <taxon>malvids</taxon>
        <taxon>Malvales</taxon>
        <taxon>Malvaceae</taxon>
        <taxon>Malvoideae</taxon>
        <taxon>Gossypium</taxon>
    </lineage>
</organism>
<keyword evidence="2" id="KW-1185">Reference proteome</keyword>
<dbReference type="STRING" id="3635.A0A1U8MZC9"/>
<dbReference type="Pfam" id="PF00078">
    <property type="entry name" value="RVT_1"/>
    <property type="match status" value="1"/>
</dbReference>
<name>A0A1U8MZC9_GOSHI</name>
<reference evidence="3" key="2">
    <citation type="submission" date="2025-08" db="UniProtKB">
        <authorList>
            <consortium name="RefSeq"/>
        </authorList>
    </citation>
    <scope>IDENTIFICATION</scope>
</reference>
<dbReference type="Proteomes" id="UP000818029">
    <property type="component" value="Chromosome D04"/>
</dbReference>
<reference evidence="2" key="1">
    <citation type="journal article" date="2020" name="Nat. Genet.">
        <title>Genomic diversifications of five Gossypium allopolyploid species and their impact on cotton improvement.</title>
        <authorList>
            <person name="Chen Z.J."/>
            <person name="Sreedasyam A."/>
            <person name="Ando A."/>
            <person name="Song Q."/>
            <person name="De Santiago L.M."/>
            <person name="Hulse-Kemp A.M."/>
            <person name="Ding M."/>
            <person name="Ye W."/>
            <person name="Kirkbride R.C."/>
            <person name="Jenkins J."/>
            <person name="Plott C."/>
            <person name="Lovell J."/>
            <person name="Lin Y.M."/>
            <person name="Vaughn R."/>
            <person name="Liu B."/>
            <person name="Simpson S."/>
            <person name="Scheffler B.E."/>
            <person name="Wen L."/>
            <person name="Saski C.A."/>
            <person name="Grover C.E."/>
            <person name="Hu G."/>
            <person name="Conover J.L."/>
            <person name="Carlson J.W."/>
            <person name="Shu S."/>
            <person name="Boston L.B."/>
            <person name="Williams M."/>
            <person name="Peterson D.G."/>
            <person name="McGee K."/>
            <person name="Jones D.C."/>
            <person name="Wendel J.F."/>
            <person name="Stelly D.M."/>
            <person name="Grimwood J."/>
            <person name="Schmutz J."/>
        </authorList>
    </citation>
    <scope>NUCLEOTIDE SEQUENCE [LARGE SCALE GENOMIC DNA]</scope>
    <source>
        <strain evidence="2">cv. TM-1</strain>
    </source>
</reference>
<evidence type="ECO:0000259" key="1">
    <source>
        <dbReference type="Pfam" id="PF00078"/>
    </source>
</evidence>
<gene>
    <name evidence="3" type="primary">LOC107942987</name>
</gene>
<dbReference type="RefSeq" id="XP_016732202.1">
    <property type="nucleotide sequence ID" value="XM_016876713.1"/>
</dbReference>
<proteinExistence type="predicted"/>
<protein>
    <recommendedName>
        <fullName evidence="1">Reverse transcriptase domain-containing protein</fullName>
    </recommendedName>
</protein>
<evidence type="ECO:0000313" key="2">
    <source>
        <dbReference type="Proteomes" id="UP000818029"/>
    </source>
</evidence>
<dbReference type="PaxDb" id="3635-A0A1U8MZC9"/>
<dbReference type="KEGG" id="ghi:107942987"/>
<dbReference type="AlphaFoldDB" id="A0A1U8MZC9"/>
<accession>A0A1U8MZC9</accession>
<dbReference type="OrthoDB" id="1002228at2759"/>